<dbReference type="Proteomes" id="UP000838102">
    <property type="component" value="Unassembled WGS sequence"/>
</dbReference>
<dbReference type="InterPro" id="IPR000415">
    <property type="entry name" value="Nitroreductase-like"/>
</dbReference>
<dbReference type="PANTHER" id="PTHR43673">
    <property type="entry name" value="NAD(P)H NITROREDUCTASE YDGI-RELATED"/>
    <property type="match status" value="1"/>
</dbReference>
<comment type="caution">
    <text evidence="4">The sequence shown here is derived from an EMBL/GenBank/DDBJ whole genome shotgun (WGS) entry which is preliminary data.</text>
</comment>
<evidence type="ECO:0000256" key="1">
    <source>
        <dbReference type="ARBA" id="ARBA00007118"/>
    </source>
</evidence>
<sequence>MEFQKVLAERRATRAFTDQPIALDDLQQIVQLAQQAPSWVNSQPVRVTIATGDTLAKMRRQHAQLNHNQEVHSHSVIPYRPKNEWDSAAQANMDDWFEGNIEQVGIDWRQLSTAAADQLYNAQAIVYLTLPKNYSEWSLIDTGAFSQNIMSAALDRGIASIPAFEFVKYADALRTNIQLPDGQVPIVGIGLGYADQAAAINKIHANRMPVDEVLTILK</sequence>
<organism evidence="4 5">
    <name type="scientific">Convivina praedatoris</name>
    <dbReference type="NCBI Taxonomy" id="2880963"/>
    <lineage>
        <taxon>Bacteria</taxon>
        <taxon>Bacillati</taxon>
        <taxon>Bacillota</taxon>
        <taxon>Bacilli</taxon>
        <taxon>Lactobacillales</taxon>
        <taxon>Lactobacillaceae</taxon>
        <taxon>Convivina</taxon>
    </lineage>
</organism>
<dbReference type="SUPFAM" id="SSF55469">
    <property type="entry name" value="FMN-dependent nitroreductase-like"/>
    <property type="match status" value="1"/>
</dbReference>
<dbReference type="PANTHER" id="PTHR43673:SF10">
    <property type="entry name" value="NADH DEHYDROGENASE_NAD(P)H NITROREDUCTASE XCC3605-RELATED"/>
    <property type="match status" value="1"/>
</dbReference>
<dbReference type="InterPro" id="IPR029479">
    <property type="entry name" value="Nitroreductase"/>
</dbReference>
<dbReference type="CDD" id="cd02136">
    <property type="entry name" value="PnbA_NfnB-like"/>
    <property type="match status" value="1"/>
</dbReference>
<comment type="similarity">
    <text evidence="1">Belongs to the nitroreductase family.</text>
</comment>
<dbReference type="Pfam" id="PF00881">
    <property type="entry name" value="Nitroreductase"/>
    <property type="match status" value="1"/>
</dbReference>
<dbReference type="EMBL" id="CAKOEU010000003">
    <property type="protein sequence ID" value="CAH1853910.1"/>
    <property type="molecule type" value="Genomic_DNA"/>
</dbReference>
<proteinExistence type="inferred from homology"/>
<dbReference type="EC" id="1.7.1.16" evidence="4"/>
<dbReference type="RefSeq" id="WP_248706158.1">
    <property type="nucleotide sequence ID" value="NZ_CAKOET010000003.1"/>
</dbReference>
<accession>A0ABN8HG22</accession>
<gene>
    <name evidence="4" type="primary">cnbA</name>
    <name evidence="4" type="ORF">LMG032447_00744</name>
</gene>
<feature type="domain" description="Nitroreductase" evidence="3">
    <location>
        <begin position="8"/>
        <end position="193"/>
    </location>
</feature>
<evidence type="ECO:0000313" key="5">
    <source>
        <dbReference type="Proteomes" id="UP000838102"/>
    </source>
</evidence>
<reference evidence="4" key="1">
    <citation type="submission" date="2022-03" db="EMBL/GenBank/DDBJ databases">
        <authorList>
            <person name="Hettiarachchi G."/>
        </authorList>
    </citation>
    <scope>NUCLEOTIDE SEQUENCE</scope>
    <source>
        <strain evidence="4">LMG 32447</strain>
    </source>
</reference>
<protein>
    <submittedName>
        <fullName evidence="4">Chloronitrobenzene nitroreductase</fullName>
        <ecNumber evidence="4">1.7.1.16</ecNumber>
    </submittedName>
</protein>
<evidence type="ECO:0000259" key="3">
    <source>
        <dbReference type="Pfam" id="PF00881"/>
    </source>
</evidence>
<keyword evidence="5" id="KW-1185">Reference proteome</keyword>
<name>A0ABN8HG22_9LACO</name>
<keyword evidence="2 4" id="KW-0560">Oxidoreductase</keyword>
<evidence type="ECO:0000256" key="2">
    <source>
        <dbReference type="ARBA" id="ARBA00023002"/>
    </source>
</evidence>
<dbReference type="GO" id="GO:0018546">
    <property type="term" value="F:nitrobenzene nitroreductase (NADPH) activity"/>
    <property type="evidence" value="ECO:0007669"/>
    <property type="project" value="UniProtKB-EC"/>
</dbReference>
<evidence type="ECO:0000313" key="4">
    <source>
        <dbReference type="EMBL" id="CAH1853910.1"/>
    </source>
</evidence>
<dbReference type="Gene3D" id="3.40.109.10">
    <property type="entry name" value="NADH Oxidase"/>
    <property type="match status" value="1"/>
</dbReference>